<gene>
    <name evidence="3" type="ORF">GCM10010964_10820</name>
</gene>
<evidence type="ECO:0000256" key="1">
    <source>
        <dbReference type="ARBA" id="ARBA00006987"/>
    </source>
</evidence>
<dbReference type="InterPro" id="IPR005064">
    <property type="entry name" value="BUG"/>
</dbReference>
<reference evidence="3 4" key="1">
    <citation type="journal article" date="2014" name="Int. J. Syst. Evol. Microbiol.">
        <title>Complete genome sequence of Corynebacterium casei LMG S-19264T (=DSM 44701T), isolated from a smear-ripened cheese.</title>
        <authorList>
            <consortium name="US DOE Joint Genome Institute (JGI-PGF)"/>
            <person name="Walter F."/>
            <person name="Albersmeier A."/>
            <person name="Kalinowski J."/>
            <person name="Ruckert C."/>
        </authorList>
    </citation>
    <scope>NUCLEOTIDE SEQUENCE [LARGE SCALE GENOMIC DNA]</scope>
    <source>
        <strain evidence="3 4">CGMCC 1.16330</strain>
    </source>
</reference>
<evidence type="ECO:0000313" key="3">
    <source>
        <dbReference type="EMBL" id="GGG24606.1"/>
    </source>
</evidence>
<evidence type="ECO:0000256" key="2">
    <source>
        <dbReference type="SAM" id="SignalP"/>
    </source>
</evidence>
<dbReference type="PANTHER" id="PTHR42928:SF5">
    <property type="entry name" value="BLR1237 PROTEIN"/>
    <property type="match status" value="1"/>
</dbReference>
<keyword evidence="2" id="KW-0732">Signal</keyword>
<organism evidence="3 4">
    <name type="scientific">Caldovatus sediminis</name>
    <dbReference type="NCBI Taxonomy" id="2041189"/>
    <lineage>
        <taxon>Bacteria</taxon>
        <taxon>Pseudomonadati</taxon>
        <taxon>Pseudomonadota</taxon>
        <taxon>Alphaproteobacteria</taxon>
        <taxon>Acetobacterales</taxon>
        <taxon>Roseomonadaceae</taxon>
        <taxon>Caldovatus</taxon>
    </lineage>
</organism>
<proteinExistence type="inferred from homology"/>
<comment type="caution">
    <text evidence="3">The sequence shown here is derived from an EMBL/GenBank/DDBJ whole genome shotgun (WGS) entry which is preliminary data.</text>
</comment>
<sequence length="333" mass="35499">MHRRSLARGLAVAPLSVPALAASRRAGAQGGAGYPSRPIRIIVPFPAGGATDIWARMVAEGMQPELGQPLIIENRGGGGGLIGTEAAAKAAPDGYTLLFNITTHVQAPVVLRRFPYDPVEDFAFIGRLGTTAITFCVGPAVPAAVTTLAEFVAWGRGRPLSFGNYAQGSTGHAFALLLAQEAGLDVTHVAYRGEAPMLQDLLAGQFHGGFHSTVTAGEMMRAGRIRPLATGGPDRVPSLADRVPTLLELGYSRRFDFSGFNGLMAPARVPQAVLDRLVPVFRKVAESPETIRRLRAIDTIPGYEDPATFRASVARTLRQWREMAESLDLYSTG</sequence>
<dbReference type="CDD" id="cd07012">
    <property type="entry name" value="PBP2_Bug_TTT"/>
    <property type="match status" value="1"/>
</dbReference>
<feature type="signal peptide" evidence="2">
    <location>
        <begin position="1"/>
        <end position="21"/>
    </location>
</feature>
<dbReference type="EMBL" id="BMKS01000003">
    <property type="protein sequence ID" value="GGG24606.1"/>
    <property type="molecule type" value="Genomic_DNA"/>
</dbReference>
<dbReference type="PIRSF" id="PIRSF017082">
    <property type="entry name" value="YflP"/>
    <property type="match status" value="1"/>
</dbReference>
<dbReference type="Pfam" id="PF03401">
    <property type="entry name" value="TctC"/>
    <property type="match status" value="1"/>
</dbReference>
<dbReference type="RefSeq" id="WP_188899005.1">
    <property type="nucleotide sequence ID" value="NZ_BMKS01000003.1"/>
</dbReference>
<accession>A0A8J3EBB8</accession>
<dbReference type="Proteomes" id="UP000597507">
    <property type="component" value="Unassembled WGS sequence"/>
</dbReference>
<dbReference type="SUPFAM" id="SSF53850">
    <property type="entry name" value="Periplasmic binding protein-like II"/>
    <property type="match status" value="1"/>
</dbReference>
<keyword evidence="4" id="KW-1185">Reference proteome</keyword>
<dbReference type="Gene3D" id="3.40.190.150">
    <property type="entry name" value="Bordetella uptake gene, domain 1"/>
    <property type="match status" value="1"/>
</dbReference>
<dbReference type="PANTHER" id="PTHR42928">
    <property type="entry name" value="TRICARBOXYLATE-BINDING PROTEIN"/>
    <property type="match status" value="1"/>
</dbReference>
<evidence type="ECO:0008006" key="5">
    <source>
        <dbReference type="Google" id="ProtNLM"/>
    </source>
</evidence>
<protein>
    <recommendedName>
        <fullName evidence="5">Tripartite tricarboxylate transporter substrate binding protein</fullName>
    </recommendedName>
</protein>
<feature type="chain" id="PRO_5035200777" description="Tripartite tricarboxylate transporter substrate binding protein" evidence="2">
    <location>
        <begin position="22"/>
        <end position="333"/>
    </location>
</feature>
<comment type="similarity">
    <text evidence="1">Belongs to the UPF0065 (bug) family.</text>
</comment>
<dbReference type="Gene3D" id="3.40.190.10">
    <property type="entry name" value="Periplasmic binding protein-like II"/>
    <property type="match status" value="1"/>
</dbReference>
<dbReference type="InterPro" id="IPR042100">
    <property type="entry name" value="Bug_dom1"/>
</dbReference>
<evidence type="ECO:0000313" key="4">
    <source>
        <dbReference type="Proteomes" id="UP000597507"/>
    </source>
</evidence>
<name>A0A8J3EBB8_9PROT</name>
<dbReference type="AlphaFoldDB" id="A0A8J3EBB8"/>